<sequence length="449" mass="49153">MKVAKFGGSSVASAEQLRKVAQIVKADQERKFIVVSAPGKRDKSDTKVTDLLIAIGEAHSKGEDVSTQVERVLSRFRSIVEELELDNNLIEQIADQLKGILSDSIPAVNKMDALKATGEDSLAKVFSAYLNKLGVQAAYVNPQEAGLLVREELGGARILDESFELLYKQRDRDGVLVIPGFFGYTKEGKLATFPRGGSDITGSIVSAGVKASLYENFTDVDSVYSVNPNIVDHPKEINTLTYREMRELSYAGFSVFHDEALIPAFQAKIPVCVKNTNNPSAPGTMIVAEREVAGNPVIGIASDTGFLSIYISKYLMNRELGFGRKLLQILEEENISFEHAPSGIDDMSVILRESQLPPDKEVIVVRRLKEELQADQVSIDRDLAMIMIVGEGMIETIGVSSTATKAFTDANVNIEMINQGSSEVSLMFGVKARQINEAVQSLYSAFFQK</sequence>
<evidence type="ECO:0000256" key="3">
    <source>
        <dbReference type="ARBA" id="ARBA00004986"/>
    </source>
</evidence>
<dbReference type="PANTHER" id="PTHR21499">
    <property type="entry name" value="ASPARTATE KINASE"/>
    <property type="match status" value="1"/>
</dbReference>
<dbReference type="UniPathway" id="UPA00034">
    <property type="reaction ID" value="UER00015"/>
</dbReference>
<dbReference type="Pfam" id="PF22468">
    <property type="entry name" value="ACT_9"/>
    <property type="match status" value="1"/>
</dbReference>
<comment type="pathway">
    <text evidence="4 15">Amino-acid biosynthesis; L-threonine biosynthesis; L-threonine from L-aspartate: step 1/5.</text>
</comment>
<feature type="binding site" evidence="13">
    <location>
        <position position="49"/>
    </location>
    <ligand>
        <name>substrate</name>
    </ligand>
</feature>
<evidence type="ECO:0000256" key="4">
    <source>
        <dbReference type="ARBA" id="ARBA00005139"/>
    </source>
</evidence>
<gene>
    <name evidence="17" type="ORF">GZ22_08835</name>
</gene>
<dbReference type="PIRSF" id="PIRSF000726">
    <property type="entry name" value="Asp_kin"/>
    <property type="match status" value="1"/>
</dbReference>
<dbReference type="GO" id="GO:0005524">
    <property type="term" value="F:ATP binding"/>
    <property type="evidence" value="ECO:0007669"/>
    <property type="project" value="UniProtKB-KW"/>
</dbReference>
<evidence type="ECO:0000256" key="1">
    <source>
        <dbReference type="ARBA" id="ARBA00003121"/>
    </source>
</evidence>
<protein>
    <recommendedName>
        <fullName evidence="14">Aspartokinase</fullName>
        <ecNumber evidence="14">2.7.2.4</ecNumber>
    </recommendedName>
</protein>
<evidence type="ECO:0000256" key="5">
    <source>
        <dbReference type="ARBA" id="ARBA00010122"/>
    </source>
</evidence>
<comment type="catalytic activity">
    <reaction evidence="12 14">
        <text>L-aspartate + ATP = 4-phospho-L-aspartate + ADP</text>
        <dbReference type="Rhea" id="RHEA:23776"/>
        <dbReference type="ChEBI" id="CHEBI:29991"/>
        <dbReference type="ChEBI" id="CHEBI:30616"/>
        <dbReference type="ChEBI" id="CHEBI:57535"/>
        <dbReference type="ChEBI" id="CHEBI:456216"/>
        <dbReference type="EC" id="2.7.2.4"/>
    </reaction>
</comment>
<comment type="pathway">
    <text evidence="3 15">Amino-acid biosynthesis; L-methionine biosynthesis via de novo pathway; L-homoserine from L-aspartate: step 1/3.</text>
</comment>
<dbReference type="GO" id="GO:0004072">
    <property type="term" value="F:aspartate kinase activity"/>
    <property type="evidence" value="ECO:0007669"/>
    <property type="project" value="UniProtKB-EC"/>
</dbReference>
<dbReference type="Gene3D" id="1.20.120.1320">
    <property type="entry name" value="Aspartokinase, catalytic domain"/>
    <property type="match status" value="1"/>
</dbReference>
<feature type="domain" description="ACT" evidence="16">
    <location>
        <begin position="388"/>
        <end position="449"/>
    </location>
</feature>
<dbReference type="OrthoDB" id="9799110at2"/>
<dbReference type="EC" id="2.7.2.4" evidence="14"/>
<keyword evidence="10" id="KW-0220">Diaminopimelate biosynthesis</keyword>
<dbReference type="FunFam" id="3.30.2130.10:FF:000001">
    <property type="entry name" value="Bifunctional aspartokinase/homoserine dehydrogenase"/>
    <property type="match status" value="1"/>
</dbReference>
<name>A0A075LKR2_9BACI</name>
<dbReference type="GO" id="GO:0019877">
    <property type="term" value="P:diaminopimelate biosynthetic process"/>
    <property type="evidence" value="ECO:0007669"/>
    <property type="project" value="UniProtKB-KW"/>
</dbReference>
<dbReference type="NCBIfam" id="NF006540">
    <property type="entry name" value="PRK09034.1"/>
    <property type="match status" value="1"/>
</dbReference>
<comment type="function">
    <text evidence="1">Catalyzes the phosphorylation of the beta-carboxyl group of aspartic acid with ATP to yield 4-phospho-L-aspartate, which is involved in the branched biosynthetic pathway leading to the biosynthesis of amino acids threonine, isoleucine and methionine.</text>
</comment>
<organism evidence="17 18">
    <name type="scientific">Terribacillus saccharophilus</name>
    <dbReference type="NCBI Taxonomy" id="361277"/>
    <lineage>
        <taxon>Bacteria</taxon>
        <taxon>Bacillati</taxon>
        <taxon>Bacillota</taxon>
        <taxon>Bacilli</taxon>
        <taxon>Bacillales</taxon>
        <taxon>Bacillaceae</taxon>
        <taxon>Terribacillus</taxon>
    </lineage>
</organism>
<dbReference type="SUPFAM" id="SSF53633">
    <property type="entry name" value="Carbamate kinase-like"/>
    <property type="match status" value="1"/>
</dbReference>
<dbReference type="InterPro" id="IPR035804">
    <property type="entry name" value="AKIII_YclM_N"/>
</dbReference>
<evidence type="ECO:0000256" key="12">
    <source>
        <dbReference type="ARBA" id="ARBA00047872"/>
    </source>
</evidence>
<evidence type="ECO:0000259" key="16">
    <source>
        <dbReference type="PROSITE" id="PS51671"/>
    </source>
</evidence>
<feature type="binding site" evidence="13">
    <location>
        <begin position="218"/>
        <end position="219"/>
    </location>
    <ligand>
        <name>ATP</name>
        <dbReference type="ChEBI" id="CHEBI:30616"/>
    </ligand>
</feature>
<dbReference type="Proteomes" id="UP000027980">
    <property type="component" value="Chromosome"/>
</dbReference>
<dbReference type="CDD" id="cd04916">
    <property type="entry name" value="ACT_AKiii-YclM-BS_2"/>
    <property type="match status" value="1"/>
</dbReference>
<evidence type="ECO:0000256" key="11">
    <source>
        <dbReference type="ARBA" id="ARBA00023154"/>
    </source>
</evidence>
<dbReference type="FunFam" id="3.40.1160.10:FF:000027">
    <property type="entry name" value="Aspartokinase"/>
    <property type="match status" value="1"/>
</dbReference>
<feature type="binding site" evidence="13">
    <location>
        <position position="119"/>
    </location>
    <ligand>
        <name>substrate</name>
    </ligand>
</feature>
<keyword evidence="11" id="KW-0457">Lysine biosynthesis</keyword>
<evidence type="ECO:0000256" key="8">
    <source>
        <dbReference type="ARBA" id="ARBA00022777"/>
    </source>
</evidence>
<dbReference type="Gene3D" id="3.40.1160.10">
    <property type="entry name" value="Acetylglutamate kinase-like"/>
    <property type="match status" value="1"/>
</dbReference>
<evidence type="ECO:0000256" key="15">
    <source>
        <dbReference type="RuleBase" id="RU004249"/>
    </source>
</evidence>
<dbReference type="InterPro" id="IPR005260">
    <property type="entry name" value="Asp_kin_monofn"/>
</dbReference>
<dbReference type="UniPathway" id="UPA00051">
    <property type="reaction ID" value="UER00462"/>
</dbReference>
<feature type="binding site" evidence="13">
    <location>
        <begin position="5"/>
        <end position="8"/>
    </location>
    <ligand>
        <name>ATP</name>
        <dbReference type="ChEBI" id="CHEBI:30616"/>
    </ligand>
</feature>
<evidence type="ECO:0000256" key="2">
    <source>
        <dbReference type="ARBA" id="ARBA00004766"/>
    </source>
</evidence>
<dbReference type="NCBIfam" id="TIGR00657">
    <property type="entry name" value="asp_kinases"/>
    <property type="match status" value="1"/>
</dbReference>
<keyword evidence="6 14" id="KW-0808">Transferase</keyword>
<dbReference type="HOGENOM" id="CLU_009116_6_2_9"/>
<dbReference type="InterPro" id="IPR018042">
    <property type="entry name" value="Aspartate_kinase_CS"/>
</dbReference>
<evidence type="ECO:0000313" key="18">
    <source>
        <dbReference type="Proteomes" id="UP000027980"/>
    </source>
</evidence>
<dbReference type="KEGG" id="tap:GZ22_08835"/>
<keyword evidence="8 14" id="KW-0418">Kinase</keyword>
<dbReference type="Gene3D" id="3.30.2130.10">
    <property type="entry name" value="VC0802-like"/>
    <property type="match status" value="1"/>
</dbReference>
<dbReference type="PROSITE" id="PS00324">
    <property type="entry name" value="ASPARTOKINASE"/>
    <property type="match status" value="1"/>
</dbReference>
<dbReference type="GO" id="GO:0009089">
    <property type="term" value="P:lysine biosynthetic process via diaminopimelate"/>
    <property type="evidence" value="ECO:0007669"/>
    <property type="project" value="UniProtKB-UniPathway"/>
</dbReference>
<evidence type="ECO:0000256" key="14">
    <source>
        <dbReference type="RuleBase" id="RU003448"/>
    </source>
</evidence>
<comment type="pathway">
    <text evidence="2 15">Amino-acid biosynthesis; L-lysine biosynthesis via DAP pathway; (S)-tetrahydrodipicolinate from L-aspartate: step 1/4.</text>
</comment>
<dbReference type="CDD" id="cd04245">
    <property type="entry name" value="AAK_AKiii-YclM-BS"/>
    <property type="match status" value="1"/>
</dbReference>
<dbReference type="UniPathway" id="UPA00050">
    <property type="reaction ID" value="UER00461"/>
</dbReference>
<dbReference type="EMBL" id="CP008876">
    <property type="protein sequence ID" value="AIF66731.1"/>
    <property type="molecule type" value="Genomic_DNA"/>
</dbReference>
<comment type="similarity">
    <text evidence="5 14">Belongs to the aspartokinase family.</text>
</comment>
<dbReference type="GeneID" id="34220777"/>
<evidence type="ECO:0000256" key="13">
    <source>
        <dbReference type="PIRSR" id="PIRSR000726-1"/>
    </source>
</evidence>
<dbReference type="AlphaFoldDB" id="A0A075LKR2"/>
<evidence type="ECO:0000256" key="6">
    <source>
        <dbReference type="ARBA" id="ARBA00022679"/>
    </source>
</evidence>
<dbReference type="InterPro" id="IPR045865">
    <property type="entry name" value="ACT-like_dom_sf"/>
</dbReference>
<dbReference type="PANTHER" id="PTHR21499:SF67">
    <property type="entry name" value="ASPARTOKINASE 3"/>
    <property type="match status" value="1"/>
</dbReference>
<evidence type="ECO:0000256" key="7">
    <source>
        <dbReference type="ARBA" id="ARBA00022741"/>
    </source>
</evidence>
<dbReference type="RefSeq" id="WP_038561122.1">
    <property type="nucleotide sequence ID" value="NZ_CP008876.1"/>
</dbReference>
<dbReference type="Pfam" id="PF00696">
    <property type="entry name" value="AA_kinase"/>
    <property type="match status" value="1"/>
</dbReference>
<dbReference type="GO" id="GO:0009090">
    <property type="term" value="P:homoserine biosynthetic process"/>
    <property type="evidence" value="ECO:0007669"/>
    <property type="project" value="TreeGrafter"/>
</dbReference>
<evidence type="ECO:0000313" key="17">
    <source>
        <dbReference type="EMBL" id="AIF66731.1"/>
    </source>
</evidence>
<dbReference type="InterPro" id="IPR054352">
    <property type="entry name" value="ACT_Aspartokinase"/>
</dbReference>
<proteinExistence type="inferred from homology"/>
<keyword evidence="9 13" id="KW-0067">ATP-binding</keyword>
<dbReference type="SUPFAM" id="SSF55021">
    <property type="entry name" value="ACT-like"/>
    <property type="match status" value="2"/>
</dbReference>
<evidence type="ECO:0000256" key="9">
    <source>
        <dbReference type="ARBA" id="ARBA00022840"/>
    </source>
</evidence>
<dbReference type="InterPro" id="IPR042199">
    <property type="entry name" value="AsparK_Bifunc_asparK/hSer_DH"/>
</dbReference>
<reference evidence="17 18" key="1">
    <citation type="submission" date="2014-07" db="EMBL/GenBank/DDBJ databases">
        <title>Complete genome sequence of a moderately halophilic bacterium Terribacillus aidingensis MP602, isolated from Cryptomeria fortunei in Tianmu mountain in China.</title>
        <authorList>
            <person name="Wang Y."/>
            <person name="Lu P."/>
            <person name="Zhang L."/>
        </authorList>
    </citation>
    <scope>NUCLEOTIDE SEQUENCE [LARGE SCALE GENOMIC DNA]</scope>
    <source>
        <strain evidence="17 18">MP602</strain>
    </source>
</reference>
<dbReference type="InterPro" id="IPR001048">
    <property type="entry name" value="Asp/Glu/Uridylate_kinase"/>
</dbReference>
<dbReference type="GO" id="GO:0009088">
    <property type="term" value="P:threonine biosynthetic process"/>
    <property type="evidence" value="ECO:0007669"/>
    <property type="project" value="UniProtKB-UniPathway"/>
</dbReference>
<dbReference type="InterPro" id="IPR002912">
    <property type="entry name" value="ACT_dom"/>
</dbReference>
<keyword evidence="15" id="KW-0028">Amino-acid biosynthesis</keyword>
<dbReference type="InterPro" id="IPR036393">
    <property type="entry name" value="AceGlu_kinase-like_sf"/>
</dbReference>
<keyword evidence="7 13" id="KW-0547">Nucleotide-binding</keyword>
<accession>A0A075LKR2</accession>
<feature type="binding site" evidence="13">
    <location>
        <position position="224"/>
    </location>
    <ligand>
        <name>ATP</name>
        <dbReference type="ChEBI" id="CHEBI:30616"/>
    </ligand>
</feature>
<evidence type="ECO:0000256" key="10">
    <source>
        <dbReference type="ARBA" id="ARBA00022915"/>
    </source>
</evidence>
<dbReference type="CDD" id="cd04911">
    <property type="entry name" value="ACT_AKiii-YclM-BS_1"/>
    <property type="match status" value="1"/>
</dbReference>
<dbReference type="PROSITE" id="PS51671">
    <property type="entry name" value="ACT"/>
    <property type="match status" value="1"/>
</dbReference>
<dbReference type="InterPro" id="IPR001341">
    <property type="entry name" value="Asp_kinase"/>
</dbReference>
<dbReference type="GO" id="GO:0005829">
    <property type="term" value="C:cytosol"/>
    <property type="evidence" value="ECO:0007669"/>
    <property type="project" value="TreeGrafter"/>
</dbReference>